<dbReference type="Proteomes" id="UP000315131">
    <property type="component" value="Unassembled WGS sequence"/>
</dbReference>
<organism evidence="3 4">
    <name type="scientific">Christiangramia sabulilitoris</name>
    <dbReference type="NCBI Taxonomy" id="2583991"/>
    <lineage>
        <taxon>Bacteria</taxon>
        <taxon>Pseudomonadati</taxon>
        <taxon>Bacteroidota</taxon>
        <taxon>Flavobacteriia</taxon>
        <taxon>Flavobacteriales</taxon>
        <taxon>Flavobacteriaceae</taxon>
        <taxon>Christiangramia</taxon>
    </lineage>
</organism>
<proteinExistence type="predicted"/>
<dbReference type="EMBL" id="VHSF01000003">
    <property type="protein sequence ID" value="TRO64517.1"/>
    <property type="molecule type" value="Genomic_DNA"/>
</dbReference>
<evidence type="ECO:0000256" key="1">
    <source>
        <dbReference type="SAM" id="Phobius"/>
    </source>
</evidence>
<keyword evidence="1" id="KW-0472">Membrane</keyword>
<gene>
    <name evidence="3" type="ORF">FGM01_13590</name>
</gene>
<dbReference type="InterPro" id="IPR001466">
    <property type="entry name" value="Beta-lactam-related"/>
</dbReference>
<protein>
    <submittedName>
        <fullName evidence="3">Serine hydrolase</fullName>
    </submittedName>
</protein>
<evidence type="ECO:0000313" key="3">
    <source>
        <dbReference type="EMBL" id="TRO64517.1"/>
    </source>
</evidence>
<dbReference type="PANTHER" id="PTHR43283:SF7">
    <property type="entry name" value="BETA-LACTAMASE-RELATED DOMAIN-CONTAINING PROTEIN"/>
    <property type="match status" value="1"/>
</dbReference>
<dbReference type="RefSeq" id="WP_143411709.1">
    <property type="nucleotide sequence ID" value="NZ_VHSF01000003.1"/>
</dbReference>
<keyword evidence="3" id="KW-0378">Hydrolase</keyword>
<feature type="domain" description="Beta-lactamase-related" evidence="2">
    <location>
        <begin position="58"/>
        <end position="328"/>
    </location>
</feature>
<keyword evidence="1" id="KW-1133">Transmembrane helix</keyword>
<keyword evidence="1" id="KW-0812">Transmembrane</keyword>
<evidence type="ECO:0000313" key="4">
    <source>
        <dbReference type="Proteomes" id="UP000315131"/>
    </source>
</evidence>
<dbReference type="GO" id="GO:0016787">
    <property type="term" value="F:hydrolase activity"/>
    <property type="evidence" value="ECO:0007669"/>
    <property type="project" value="UniProtKB-KW"/>
</dbReference>
<dbReference type="OrthoDB" id="9773047at2"/>
<dbReference type="AlphaFoldDB" id="A0A550I0K7"/>
<feature type="transmembrane region" description="Helical" evidence="1">
    <location>
        <begin position="7"/>
        <end position="25"/>
    </location>
</feature>
<dbReference type="Gene3D" id="3.40.710.10">
    <property type="entry name" value="DD-peptidase/beta-lactamase superfamily"/>
    <property type="match status" value="1"/>
</dbReference>
<name>A0A550I0K7_9FLAO</name>
<dbReference type="InterPro" id="IPR012338">
    <property type="entry name" value="Beta-lactam/transpept-like"/>
</dbReference>
<evidence type="ECO:0000259" key="2">
    <source>
        <dbReference type="Pfam" id="PF00144"/>
    </source>
</evidence>
<keyword evidence="4" id="KW-1185">Reference proteome</keyword>
<dbReference type="PANTHER" id="PTHR43283">
    <property type="entry name" value="BETA-LACTAMASE-RELATED"/>
    <property type="match status" value="1"/>
</dbReference>
<sequence>MKNSSAFAFKIIILINIFCLSNIFAQDDFKFEEVKPETVNFSSSRLDSLGDFLEQAGSSSLIILKDGKLLYEWGNTEKKHTIHSIRKALLNSLYGIYIAKGTIDTSMTLKQLQIDDIAPSLSEIEKTATVADLLRSRSGVYHSSAATNEAMLAQMPERGTFKPNEQYVYNNWDFNVLGYILEKATGKSVYDLFYEEIAKPLGMQYANEFVSINAEQDSIPQTDGFYQYAPAKSKYPAYHFRLSARDMALYGQLYLNNGMWNGHTIIPEEWIELSTKPHSVYNPAYGIAYGMLWNVLMPTETRKSKSFYHTGVGIHMLGVYPASGIVLIHRVDSENEYNFNQGDFYKMISLVWNAELKEQQL</sequence>
<accession>A0A550I0K7</accession>
<dbReference type="SUPFAM" id="SSF56601">
    <property type="entry name" value="beta-lactamase/transpeptidase-like"/>
    <property type="match status" value="1"/>
</dbReference>
<comment type="caution">
    <text evidence="3">The sequence shown here is derived from an EMBL/GenBank/DDBJ whole genome shotgun (WGS) entry which is preliminary data.</text>
</comment>
<dbReference type="Pfam" id="PF00144">
    <property type="entry name" value="Beta-lactamase"/>
    <property type="match status" value="1"/>
</dbReference>
<reference evidence="3 4" key="1">
    <citation type="submission" date="2019-06" db="EMBL/GenBank/DDBJ databases">
        <title>Gramella sabulilitoris sp. nov., isolated from a marine sand.</title>
        <authorList>
            <person name="Yoon J.-H."/>
        </authorList>
    </citation>
    <scope>NUCLEOTIDE SEQUENCE [LARGE SCALE GENOMIC DNA]</scope>
    <source>
        <strain evidence="3 4">HSMS-1</strain>
    </source>
</reference>
<dbReference type="InterPro" id="IPR050789">
    <property type="entry name" value="Diverse_Enzym_Activities"/>
</dbReference>